<dbReference type="GO" id="GO:0003676">
    <property type="term" value="F:nucleic acid binding"/>
    <property type="evidence" value="ECO:0007669"/>
    <property type="project" value="InterPro"/>
</dbReference>
<dbReference type="Proteomes" id="UP000250235">
    <property type="component" value="Unassembled WGS sequence"/>
</dbReference>
<keyword evidence="4" id="KW-1185">Reference proteome</keyword>
<organism evidence="3 4">
    <name type="scientific">Dorcoceras hygrometricum</name>
    <dbReference type="NCBI Taxonomy" id="472368"/>
    <lineage>
        <taxon>Eukaryota</taxon>
        <taxon>Viridiplantae</taxon>
        <taxon>Streptophyta</taxon>
        <taxon>Embryophyta</taxon>
        <taxon>Tracheophyta</taxon>
        <taxon>Spermatophyta</taxon>
        <taxon>Magnoliopsida</taxon>
        <taxon>eudicotyledons</taxon>
        <taxon>Gunneridae</taxon>
        <taxon>Pentapetalae</taxon>
        <taxon>asterids</taxon>
        <taxon>lamiids</taxon>
        <taxon>Lamiales</taxon>
        <taxon>Gesneriaceae</taxon>
        <taxon>Didymocarpoideae</taxon>
        <taxon>Trichosporeae</taxon>
        <taxon>Loxocarpinae</taxon>
        <taxon>Dorcoceras</taxon>
    </lineage>
</organism>
<reference evidence="3 4" key="1">
    <citation type="journal article" date="2015" name="Proc. Natl. Acad. Sci. U.S.A.">
        <title>The resurrection genome of Boea hygrometrica: A blueprint for survival of dehydration.</title>
        <authorList>
            <person name="Xiao L."/>
            <person name="Yang G."/>
            <person name="Zhang L."/>
            <person name="Yang X."/>
            <person name="Zhao S."/>
            <person name="Ji Z."/>
            <person name="Zhou Q."/>
            <person name="Hu M."/>
            <person name="Wang Y."/>
            <person name="Chen M."/>
            <person name="Xu Y."/>
            <person name="Jin H."/>
            <person name="Xiao X."/>
            <person name="Hu G."/>
            <person name="Bao F."/>
            <person name="Hu Y."/>
            <person name="Wan P."/>
            <person name="Li L."/>
            <person name="Deng X."/>
            <person name="Kuang T."/>
            <person name="Xiang C."/>
            <person name="Zhu J.K."/>
            <person name="Oliver M.J."/>
            <person name="He Y."/>
        </authorList>
    </citation>
    <scope>NUCLEOTIDE SEQUENCE [LARGE SCALE GENOMIC DNA]</scope>
    <source>
        <strain evidence="4">cv. XS01</strain>
    </source>
</reference>
<evidence type="ECO:0000313" key="4">
    <source>
        <dbReference type="Proteomes" id="UP000250235"/>
    </source>
</evidence>
<dbReference type="AlphaFoldDB" id="A0A2Z7B9F1"/>
<dbReference type="PANTHER" id="PTHR46978">
    <property type="entry name" value="ZINC KNUCKLE (CCHC-TYPE) FAMILY PROTEIN"/>
    <property type="match status" value="1"/>
</dbReference>
<dbReference type="SMART" id="SM00343">
    <property type="entry name" value="ZnF_C2HC"/>
    <property type="match status" value="3"/>
</dbReference>
<sequence>MNASIVRAARYFNRRNRQFYRKKRQKFQKKLKPCYVCAERGHSGNFCPRVSGCSVCSKDNSKNNVEEDHTSIFCLRCGSTGHGMSSCTNDYDPEDLKGIQCYICMHFGHLCCTDISTEGQIEASCYNCGLSGHHGFECPKVNADANELQPLSICFKCRNGVHSPETGQLDNKLASTETTTLEKGAVPDESNKFVELDNKSTSAETTLLRKDAVLNTFVEEKFPQTRYGENVNKLPSAETGAVKKDAVPGKSIEGKSLKARRRERRQKRKLVMPTSNVVQCLPTMPTIGYSTPRHGQYYVNAGPNFWLSSHAAAAGNCLVNSPALHEPSYGRPVLNVLLSPPAAAARNNLEIFPAVNQSFSQSGFHSYHYNTNCREATHIPPNPFRPYSIRPHDIFHQGTQIPGTPQNGVQLPHQTFSHQIRTHVPQSTFNNRMGIYQQPELPHHVSNHRIDALLPYQKLQHQLSSHQTWMAPPVWKPYS</sequence>
<dbReference type="InterPro" id="IPR001878">
    <property type="entry name" value="Znf_CCHC"/>
</dbReference>
<proteinExistence type="predicted"/>
<evidence type="ECO:0000259" key="2">
    <source>
        <dbReference type="PROSITE" id="PS50158"/>
    </source>
</evidence>
<dbReference type="PANTHER" id="PTHR46978:SF1">
    <property type="entry name" value="ZINC KNUCKLE (CCHC-TYPE) FAMILY PROTEIN"/>
    <property type="match status" value="1"/>
</dbReference>
<feature type="domain" description="CCHC-type" evidence="2">
    <location>
        <begin position="125"/>
        <end position="140"/>
    </location>
</feature>
<keyword evidence="1" id="KW-0479">Metal-binding</keyword>
<evidence type="ECO:0000313" key="3">
    <source>
        <dbReference type="EMBL" id="KZV28404.1"/>
    </source>
</evidence>
<evidence type="ECO:0000256" key="1">
    <source>
        <dbReference type="PROSITE-ProRule" id="PRU00047"/>
    </source>
</evidence>
<accession>A0A2Z7B9F1</accession>
<dbReference type="EMBL" id="KV010132">
    <property type="protein sequence ID" value="KZV28404.1"/>
    <property type="molecule type" value="Genomic_DNA"/>
</dbReference>
<dbReference type="GO" id="GO:0008270">
    <property type="term" value="F:zinc ion binding"/>
    <property type="evidence" value="ECO:0007669"/>
    <property type="project" value="UniProtKB-KW"/>
</dbReference>
<keyword evidence="1" id="KW-0862">Zinc</keyword>
<protein>
    <recommendedName>
        <fullName evidence="2">CCHC-type domain-containing protein</fullName>
    </recommendedName>
</protein>
<name>A0A2Z7B9F1_9LAMI</name>
<gene>
    <name evidence="3" type="ORF">F511_03207</name>
</gene>
<dbReference type="OrthoDB" id="427960at2759"/>
<dbReference type="Gene3D" id="4.10.60.10">
    <property type="entry name" value="Zinc finger, CCHC-type"/>
    <property type="match status" value="2"/>
</dbReference>
<keyword evidence="1" id="KW-0863">Zinc-finger</keyword>
<dbReference type="PROSITE" id="PS50158">
    <property type="entry name" value="ZF_CCHC"/>
    <property type="match status" value="1"/>
</dbReference>